<dbReference type="PROSITE" id="PS51686">
    <property type="entry name" value="SAM_MT_RSMB_NOP"/>
    <property type="match status" value="1"/>
</dbReference>
<sequence>MLEEDNVPTYDKILCDLECSPFGYHRNTTIAT</sequence>
<organism evidence="3 4">
    <name type="scientific">Trichinella murrelli</name>
    <dbReference type="NCBI Taxonomy" id="144512"/>
    <lineage>
        <taxon>Eukaryota</taxon>
        <taxon>Metazoa</taxon>
        <taxon>Ecdysozoa</taxon>
        <taxon>Nematoda</taxon>
        <taxon>Enoplea</taxon>
        <taxon>Dorylaimia</taxon>
        <taxon>Trichinellida</taxon>
        <taxon>Trichinellidae</taxon>
        <taxon>Trichinella</taxon>
    </lineage>
</organism>
<comment type="similarity">
    <text evidence="1">Belongs to the class I-like SAM-binding methyltransferase superfamily. RsmB/NOP family.</text>
</comment>
<dbReference type="Proteomes" id="UP000055048">
    <property type="component" value="Unassembled WGS sequence"/>
</dbReference>
<keyword evidence="1" id="KW-0694">RNA-binding</keyword>
<keyword evidence="1" id="KW-0808">Transferase</keyword>
<keyword evidence="1" id="KW-0949">S-adenosyl-L-methionine</keyword>
<evidence type="ECO:0000313" key="4">
    <source>
        <dbReference type="Proteomes" id="UP000055048"/>
    </source>
</evidence>
<evidence type="ECO:0000256" key="1">
    <source>
        <dbReference type="PROSITE-ProRule" id="PRU01023"/>
    </source>
</evidence>
<dbReference type="GO" id="GO:0032259">
    <property type="term" value="P:methylation"/>
    <property type="evidence" value="ECO:0007669"/>
    <property type="project" value="UniProtKB-KW"/>
</dbReference>
<evidence type="ECO:0000313" key="3">
    <source>
        <dbReference type="EMBL" id="KRX30710.1"/>
    </source>
</evidence>
<dbReference type="AlphaFoldDB" id="A0A0V0SVX7"/>
<keyword evidence="1" id="KW-0489">Methyltransferase</keyword>
<dbReference type="GO" id="GO:0008168">
    <property type="term" value="F:methyltransferase activity"/>
    <property type="evidence" value="ECO:0007669"/>
    <property type="project" value="UniProtKB-KW"/>
</dbReference>
<evidence type="ECO:0000259" key="2">
    <source>
        <dbReference type="PROSITE" id="PS51686"/>
    </source>
</evidence>
<keyword evidence="4" id="KW-1185">Reference proteome</keyword>
<name>A0A0V0SVX7_9BILA</name>
<accession>A0A0V0SVX7</accession>
<dbReference type="EMBL" id="JYDJ01002264">
    <property type="protein sequence ID" value="KRX30710.1"/>
    <property type="molecule type" value="Genomic_DNA"/>
</dbReference>
<gene>
    <name evidence="3" type="ORF">T05_12392</name>
</gene>
<comment type="caution">
    <text evidence="1">Lacks conserved residue(s) required for the propagation of feature annotation.</text>
</comment>
<dbReference type="GO" id="GO:0003723">
    <property type="term" value="F:RNA binding"/>
    <property type="evidence" value="ECO:0007669"/>
    <property type="project" value="UniProtKB-UniRule"/>
</dbReference>
<proteinExistence type="inferred from homology"/>
<protein>
    <recommendedName>
        <fullName evidence="2">SAM-dependent MTase RsmB/NOP-type domain-containing protein</fullName>
    </recommendedName>
</protein>
<dbReference type="InterPro" id="IPR001678">
    <property type="entry name" value="MeTrfase_RsmB-F_NOP2_dom"/>
</dbReference>
<feature type="domain" description="SAM-dependent MTase RsmB/NOP-type" evidence="2">
    <location>
        <begin position="1"/>
        <end position="32"/>
    </location>
</feature>
<feature type="binding site" evidence="1">
    <location>
        <position position="16"/>
    </location>
    <ligand>
        <name>S-adenosyl-L-methionine</name>
        <dbReference type="ChEBI" id="CHEBI:59789"/>
    </ligand>
</feature>
<reference evidence="3 4" key="1">
    <citation type="submission" date="2015-01" db="EMBL/GenBank/DDBJ databases">
        <title>Evolution of Trichinella species and genotypes.</title>
        <authorList>
            <person name="Korhonen P.K."/>
            <person name="Edoardo P."/>
            <person name="Giuseppe L.R."/>
            <person name="Gasser R.B."/>
        </authorList>
    </citation>
    <scope>NUCLEOTIDE SEQUENCE [LARGE SCALE GENOMIC DNA]</scope>
    <source>
        <strain evidence="3">ISS417</strain>
    </source>
</reference>
<comment type="caution">
    <text evidence="3">The sequence shown here is derived from an EMBL/GenBank/DDBJ whole genome shotgun (WGS) entry which is preliminary data.</text>
</comment>